<keyword evidence="2" id="KW-0812">Transmembrane</keyword>
<evidence type="ECO:0000256" key="2">
    <source>
        <dbReference type="SAM" id="Phobius"/>
    </source>
</evidence>
<organism evidence="3">
    <name type="scientific">viral metagenome</name>
    <dbReference type="NCBI Taxonomy" id="1070528"/>
    <lineage>
        <taxon>unclassified sequences</taxon>
        <taxon>metagenomes</taxon>
        <taxon>organismal metagenomes</taxon>
    </lineage>
</organism>
<feature type="region of interest" description="Disordered" evidence="1">
    <location>
        <begin position="62"/>
        <end position="101"/>
    </location>
</feature>
<dbReference type="AlphaFoldDB" id="A0A6C0J005"/>
<accession>A0A6C0J005</accession>
<reference evidence="3" key="1">
    <citation type="journal article" date="2020" name="Nature">
        <title>Giant virus diversity and host interactions through global metagenomics.</title>
        <authorList>
            <person name="Schulz F."/>
            <person name="Roux S."/>
            <person name="Paez-Espino D."/>
            <person name="Jungbluth S."/>
            <person name="Walsh D.A."/>
            <person name="Denef V.J."/>
            <person name="McMahon K.D."/>
            <person name="Konstantinidis K.T."/>
            <person name="Eloe-Fadrosh E.A."/>
            <person name="Kyrpides N.C."/>
            <person name="Woyke T."/>
        </authorList>
    </citation>
    <scope>NUCLEOTIDE SEQUENCE</scope>
    <source>
        <strain evidence="3">GVMAG-M-3300025626-8</strain>
    </source>
</reference>
<name>A0A6C0J005_9ZZZZ</name>
<keyword evidence="2" id="KW-0472">Membrane</keyword>
<keyword evidence="2" id="KW-1133">Transmembrane helix</keyword>
<evidence type="ECO:0000256" key="1">
    <source>
        <dbReference type="SAM" id="MobiDB-lite"/>
    </source>
</evidence>
<proteinExistence type="predicted"/>
<protein>
    <submittedName>
        <fullName evidence="3">Uncharacterized protein</fullName>
    </submittedName>
</protein>
<feature type="transmembrane region" description="Helical" evidence="2">
    <location>
        <begin position="6"/>
        <end position="24"/>
    </location>
</feature>
<sequence>MSKETLFIHILWASVSSAALYVTYKYVEKYTSIKSLEALALTSERIGTVVLQVLKESGGRFRSLPVPDVHGTRTRPHHHSTPAQTEENHHTHANPLFDLRN</sequence>
<evidence type="ECO:0000313" key="3">
    <source>
        <dbReference type="EMBL" id="QHT98179.1"/>
    </source>
</evidence>
<dbReference type="EMBL" id="MN740289">
    <property type="protein sequence ID" value="QHT98179.1"/>
    <property type="molecule type" value="Genomic_DNA"/>
</dbReference>